<dbReference type="Gene3D" id="1.10.287.380">
    <property type="entry name" value="Valyl-tRNA synthetase, C-terminal domain"/>
    <property type="match status" value="1"/>
</dbReference>
<evidence type="ECO:0000256" key="9">
    <source>
        <dbReference type="ARBA" id="ARBA00047552"/>
    </source>
</evidence>
<evidence type="ECO:0000259" key="11">
    <source>
        <dbReference type="Pfam" id="PF00133"/>
    </source>
</evidence>
<dbReference type="SUPFAM" id="SSF47323">
    <property type="entry name" value="Anticodon-binding domain of a subclass of class I aminoacyl-tRNA synthetases"/>
    <property type="match status" value="1"/>
</dbReference>
<keyword evidence="10" id="KW-0175">Coiled coil</keyword>
<dbReference type="STRING" id="1851148.SMSP2_02290"/>
<evidence type="ECO:0000256" key="7">
    <source>
        <dbReference type="ARBA" id="ARBA00022917"/>
    </source>
</evidence>
<keyword evidence="7 10" id="KW-0648">Protein biosynthesis</keyword>
<dbReference type="GO" id="GO:0006438">
    <property type="term" value="P:valyl-tRNA aminoacylation"/>
    <property type="evidence" value="ECO:0007669"/>
    <property type="project" value="UniProtKB-UniRule"/>
</dbReference>
<gene>
    <name evidence="10 14" type="primary">valS</name>
    <name evidence="14" type="ORF">SMSP2_02290</name>
</gene>
<protein>
    <recommendedName>
        <fullName evidence="10">Valine--tRNA ligase</fullName>
        <ecNumber evidence="10">6.1.1.9</ecNumber>
    </recommendedName>
    <alternativeName>
        <fullName evidence="10">Valyl-tRNA synthetase</fullName>
        <shortName evidence="10">ValRS</shortName>
    </alternativeName>
</protein>
<comment type="subunit">
    <text evidence="2 10">Monomer.</text>
</comment>
<dbReference type="SUPFAM" id="SSF46589">
    <property type="entry name" value="tRNA-binding arm"/>
    <property type="match status" value="1"/>
</dbReference>
<evidence type="ECO:0000256" key="5">
    <source>
        <dbReference type="ARBA" id="ARBA00022741"/>
    </source>
</evidence>
<dbReference type="InterPro" id="IPR009080">
    <property type="entry name" value="tRNAsynth_Ia_anticodon-bd"/>
</dbReference>
<dbReference type="PANTHER" id="PTHR11946:SF93">
    <property type="entry name" value="VALINE--TRNA LIGASE, CHLOROPLASTIC_MITOCHONDRIAL 2"/>
    <property type="match status" value="1"/>
</dbReference>
<keyword evidence="8 10" id="KW-0030">Aminoacyl-tRNA synthetase</keyword>
<dbReference type="OrthoDB" id="9810365at2"/>
<dbReference type="InterPro" id="IPR014729">
    <property type="entry name" value="Rossmann-like_a/b/a_fold"/>
</dbReference>
<evidence type="ECO:0000259" key="13">
    <source>
        <dbReference type="Pfam" id="PF10458"/>
    </source>
</evidence>
<dbReference type="EMBL" id="CP019646">
    <property type="protein sequence ID" value="AQQ71911.1"/>
    <property type="molecule type" value="Genomic_DNA"/>
</dbReference>
<evidence type="ECO:0000259" key="12">
    <source>
        <dbReference type="Pfam" id="PF08264"/>
    </source>
</evidence>
<dbReference type="InterPro" id="IPR001412">
    <property type="entry name" value="aa-tRNA-synth_I_CS"/>
</dbReference>
<dbReference type="InterPro" id="IPR010978">
    <property type="entry name" value="tRNA-bd_arm"/>
</dbReference>
<keyword evidence="5 10" id="KW-0547">Nucleotide-binding</keyword>
<evidence type="ECO:0000256" key="3">
    <source>
        <dbReference type="ARBA" id="ARBA00022490"/>
    </source>
</evidence>
<dbReference type="InterPro" id="IPR033705">
    <property type="entry name" value="Anticodon_Ia_Val"/>
</dbReference>
<dbReference type="HAMAP" id="MF_02004">
    <property type="entry name" value="Val_tRNA_synth_type1"/>
    <property type="match status" value="1"/>
</dbReference>
<dbReference type="Gene3D" id="1.10.730.10">
    <property type="entry name" value="Isoleucyl-tRNA Synthetase, Domain 1"/>
    <property type="match status" value="1"/>
</dbReference>
<dbReference type="SUPFAM" id="SSF50677">
    <property type="entry name" value="ValRS/IleRS/LeuRS editing domain"/>
    <property type="match status" value="1"/>
</dbReference>
<dbReference type="PRINTS" id="PR00986">
    <property type="entry name" value="TRNASYNTHVAL"/>
</dbReference>
<feature type="domain" description="Methionyl/Valyl/Leucyl/Isoleucyl-tRNA synthetase anticodon-binding" evidence="12">
    <location>
        <begin position="723"/>
        <end position="881"/>
    </location>
</feature>
<dbReference type="Pfam" id="PF00133">
    <property type="entry name" value="tRNA-synt_1"/>
    <property type="match status" value="2"/>
</dbReference>
<dbReference type="InterPro" id="IPR013155">
    <property type="entry name" value="M/V/L/I-tRNA-synth_anticd-bd"/>
</dbReference>
<keyword evidence="3 10" id="KW-0963">Cytoplasm</keyword>
<dbReference type="PROSITE" id="PS00178">
    <property type="entry name" value="AA_TRNA_LIGASE_I"/>
    <property type="match status" value="1"/>
</dbReference>
<comment type="subcellular location">
    <subcellularLocation>
        <location evidence="1 10">Cytoplasm</location>
    </subcellularLocation>
</comment>
<keyword evidence="6 10" id="KW-0067">ATP-binding</keyword>
<dbReference type="InterPro" id="IPR009008">
    <property type="entry name" value="Val/Leu/Ile-tRNA-synth_edit"/>
</dbReference>
<evidence type="ECO:0000256" key="8">
    <source>
        <dbReference type="ARBA" id="ARBA00023146"/>
    </source>
</evidence>
<feature type="short sequence motif" description="'HIGH' region" evidence="10">
    <location>
        <begin position="50"/>
        <end position="60"/>
    </location>
</feature>
<accession>A0A1Q2MGU8</accession>
<dbReference type="Pfam" id="PF08264">
    <property type="entry name" value="Anticodon_1"/>
    <property type="match status" value="1"/>
</dbReference>
<evidence type="ECO:0000313" key="15">
    <source>
        <dbReference type="Proteomes" id="UP000188181"/>
    </source>
</evidence>
<dbReference type="EC" id="6.1.1.9" evidence="10"/>
<evidence type="ECO:0000256" key="2">
    <source>
        <dbReference type="ARBA" id="ARBA00011245"/>
    </source>
</evidence>
<dbReference type="GO" id="GO:0005524">
    <property type="term" value="F:ATP binding"/>
    <property type="evidence" value="ECO:0007669"/>
    <property type="project" value="UniProtKB-UniRule"/>
</dbReference>
<dbReference type="InterPro" id="IPR002300">
    <property type="entry name" value="aa-tRNA-synth_Ia"/>
</dbReference>
<feature type="domain" description="Aminoacyl-tRNA synthetase class Ia" evidence="11">
    <location>
        <begin position="21"/>
        <end position="425"/>
    </location>
</feature>
<feature type="domain" description="Aminoacyl-tRNA synthetase class Ia" evidence="11">
    <location>
        <begin position="529"/>
        <end position="670"/>
    </location>
</feature>
<evidence type="ECO:0000313" key="14">
    <source>
        <dbReference type="EMBL" id="AQQ71911.1"/>
    </source>
</evidence>
<dbReference type="CDD" id="cd00817">
    <property type="entry name" value="ValRS_core"/>
    <property type="match status" value="1"/>
</dbReference>
<evidence type="ECO:0000256" key="4">
    <source>
        <dbReference type="ARBA" id="ARBA00022598"/>
    </source>
</evidence>
<dbReference type="CDD" id="cd07962">
    <property type="entry name" value="Anticodon_Ia_Val"/>
    <property type="match status" value="1"/>
</dbReference>
<comment type="domain">
    <text evidence="10">ValRS has two distinct active sites: one for aminoacylation and one for editing. The misactivated threonine is translocated from the active site to the editing site.</text>
</comment>
<evidence type="ECO:0000256" key="1">
    <source>
        <dbReference type="ARBA" id="ARBA00004496"/>
    </source>
</evidence>
<name>A0A1Q2MGU8_9BACT</name>
<reference evidence="15" key="1">
    <citation type="submission" date="2017-02" db="EMBL/GenBank/DDBJ databases">
        <title>Comparative genomics and description of representatives of a novel lineage of planctomycetes thriving in anoxic sediments.</title>
        <authorList>
            <person name="Spring S."/>
            <person name="Bunk B."/>
            <person name="Sproer C."/>
        </authorList>
    </citation>
    <scope>NUCLEOTIDE SEQUENCE [LARGE SCALE GENOMIC DNA]</scope>
    <source>
        <strain evidence="15">SM-Chi-D1</strain>
    </source>
</reference>
<dbReference type="Gene3D" id="3.40.50.620">
    <property type="entry name" value="HUPs"/>
    <property type="match status" value="3"/>
</dbReference>
<sequence>MAKELSKTYNPAEIEKQANCVWTENDSFHAEPPAKGGPDTPPYTIVIPPPNVTGMLHMGHALNNTLQDVQVRFKRMQGCNTLWMPGTDHAGIATQSVVEKKLKQEKKLNRHDVGREKLVEMIWDWKNQYGNTILEQLKGIGASCDWQRTRFTLDDVCAKAVRRTFFRLFGDELIYKGKRLVNWDTELQTAVADDEVFHKTVQGKFYYINYPLIDGSGHITVATTRPETMLGDTAVAVNPKDERAAGLIGRRVKLPLTDRDIPIIADDYVKRGEGTGFLKVTPAHDPNDYEIGLRHGLEQINILTPEGCINSNGGRFEGMDRMAARKAVIGALEEEGLLERIEPKEQEIGHSDRSGTMIEPYLSDQWFVKVEPLAKPAMKAVEEKAVKIHPQRYEKSYLDWLSGIRDWCISRQLWWGHRIPIWSRDIQLPADVEPDPVMASEIDPKLEAAINAMSVPIFSFGIDDMPIAEAAVASIAEEARKHRFNKVNKQILAGLNGAVGCCWGEFMKDAGEYFVQVTEYEDKPGTVRVDICPADESAEFEEKLEKRGWVQDPDVLDTWFSSALWPFSTMGWPEETEELKFYYPTSLLVTSRDIITLWVSRMVMMGLYNLGEVPFSDVFIHGKILDGNGETMSKSKGNGIDPLAIIETYGADAMRFSLAQMTTDNQDMRMPVKQDEQGRNVSEKFDIGRNFCNKLWNATRFAMMNLDGIDTEAFDMEKLDITDKWLLSRLLDTAKDVTDMLGEFKYSEPATCLYRFFWNDLCDWYLEWAKPRFRDEQQRPIAQNVLAFALDQTLRLMHPFMPFITEGIFQVLNENIPHRYLKDLADAPESETLIKAAWPELAEILENPEIEQRISLLQDIIRSVREIRSQYNVAPSAKLSASLTAPEDLVEMLTEHRSLIKTLAGLEALEVALTAEKTETSASAITGEFEVFVHGVIDPEEERKRLHKQRKQILEAIKPVEAKLANENFVTRAKPEVVMQARQKLADLQEQLAVVDKHLS</sequence>
<dbReference type="PANTHER" id="PTHR11946">
    <property type="entry name" value="VALYL-TRNA SYNTHETASES"/>
    <property type="match status" value="1"/>
</dbReference>
<comment type="caution">
    <text evidence="10">Lacks conserved residue(s) required for the propagation of feature annotation.</text>
</comment>
<dbReference type="Proteomes" id="UP000188181">
    <property type="component" value="Chromosome"/>
</dbReference>
<organism evidence="14 15">
    <name type="scientific">Limihaloglobus sulfuriphilus</name>
    <dbReference type="NCBI Taxonomy" id="1851148"/>
    <lineage>
        <taxon>Bacteria</taxon>
        <taxon>Pseudomonadati</taxon>
        <taxon>Planctomycetota</taxon>
        <taxon>Phycisphaerae</taxon>
        <taxon>Sedimentisphaerales</taxon>
        <taxon>Sedimentisphaeraceae</taxon>
        <taxon>Limihaloglobus</taxon>
    </lineage>
</organism>
<dbReference type="GO" id="GO:0002161">
    <property type="term" value="F:aminoacyl-tRNA deacylase activity"/>
    <property type="evidence" value="ECO:0007669"/>
    <property type="project" value="InterPro"/>
</dbReference>
<keyword evidence="4 10" id="KW-0436">Ligase</keyword>
<dbReference type="GO" id="GO:0005829">
    <property type="term" value="C:cytosol"/>
    <property type="evidence" value="ECO:0007669"/>
    <property type="project" value="TreeGrafter"/>
</dbReference>
<dbReference type="AlphaFoldDB" id="A0A1Q2MGU8"/>
<evidence type="ECO:0000256" key="6">
    <source>
        <dbReference type="ARBA" id="ARBA00022840"/>
    </source>
</evidence>
<comment type="catalytic activity">
    <reaction evidence="9 10">
        <text>tRNA(Val) + L-valine + ATP = L-valyl-tRNA(Val) + AMP + diphosphate</text>
        <dbReference type="Rhea" id="RHEA:10704"/>
        <dbReference type="Rhea" id="RHEA-COMP:9672"/>
        <dbReference type="Rhea" id="RHEA-COMP:9708"/>
        <dbReference type="ChEBI" id="CHEBI:30616"/>
        <dbReference type="ChEBI" id="CHEBI:33019"/>
        <dbReference type="ChEBI" id="CHEBI:57762"/>
        <dbReference type="ChEBI" id="CHEBI:78442"/>
        <dbReference type="ChEBI" id="CHEBI:78537"/>
        <dbReference type="ChEBI" id="CHEBI:456215"/>
        <dbReference type="EC" id="6.1.1.9"/>
    </reaction>
</comment>
<comment type="domain">
    <text evidence="10">The C-terminal coiled-coil domain is crucial for aminoacylation activity.</text>
</comment>
<dbReference type="KEGG" id="pbas:SMSP2_02290"/>
<dbReference type="InterPro" id="IPR019499">
    <property type="entry name" value="Val-tRNA_synth_tRNA-bd"/>
</dbReference>
<evidence type="ECO:0000256" key="10">
    <source>
        <dbReference type="HAMAP-Rule" id="MF_02004"/>
    </source>
</evidence>
<dbReference type="GO" id="GO:0004832">
    <property type="term" value="F:valine-tRNA ligase activity"/>
    <property type="evidence" value="ECO:0007669"/>
    <property type="project" value="UniProtKB-UniRule"/>
</dbReference>
<dbReference type="InterPro" id="IPR037118">
    <property type="entry name" value="Val-tRNA_synth_C_sf"/>
</dbReference>
<dbReference type="InterPro" id="IPR002303">
    <property type="entry name" value="Valyl-tRNA_ligase"/>
</dbReference>
<dbReference type="SUPFAM" id="SSF52374">
    <property type="entry name" value="Nucleotidylyl transferase"/>
    <property type="match status" value="1"/>
</dbReference>
<feature type="domain" description="Valyl-tRNA synthetase tRNA-binding arm" evidence="13">
    <location>
        <begin position="940"/>
        <end position="1000"/>
    </location>
</feature>
<dbReference type="Pfam" id="PF10458">
    <property type="entry name" value="Val_tRNA-synt_C"/>
    <property type="match status" value="1"/>
</dbReference>
<proteinExistence type="inferred from homology"/>
<comment type="similarity">
    <text evidence="10">Belongs to the class-I aminoacyl-tRNA synthetase family. ValS type 1 subfamily.</text>
</comment>
<comment type="function">
    <text evidence="10">Catalyzes the attachment of valine to tRNA(Val). As ValRS can inadvertently accommodate and process structurally similar amino acids such as threonine, to avoid such errors, it has a 'posttransfer' editing activity that hydrolyzes mischarged Thr-tRNA(Val) in a tRNA-dependent manner.</text>
</comment>
<dbReference type="RefSeq" id="WP_146684124.1">
    <property type="nucleotide sequence ID" value="NZ_CP019646.1"/>
</dbReference>
<feature type="binding site" evidence="10">
    <location>
        <position position="634"/>
    </location>
    <ligand>
        <name>ATP</name>
        <dbReference type="ChEBI" id="CHEBI:30616"/>
    </ligand>
</feature>
<dbReference type="FunFam" id="3.40.50.620:FF:000032">
    <property type="entry name" value="Valine--tRNA ligase"/>
    <property type="match status" value="1"/>
</dbReference>
<keyword evidence="15" id="KW-1185">Reference proteome</keyword>
<dbReference type="Gene3D" id="3.90.740.10">
    <property type="entry name" value="Valyl/Leucyl/Isoleucyl-tRNA synthetase, editing domain"/>
    <property type="match status" value="1"/>
</dbReference>